<dbReference type="AlphaFoldDB" id="A0A1G2FYM2"/>
<evidence type="ECO:0000256" key="4">
    <source>
        <dbReference type="ARBA" id="ARBA00022806"/>
    </source>
</evidence>
<evidence type="ECO:0000256" key="3">
    <source>
        <dbReference type="ARBA" id="ARBA00022801"/>
    </source>
</evidence>
<feature type="domain" description="AAA+ ATPase" evidence="9">
    <location>
        <begin position="12"/>
        <end position="166"/>
    </location>
</feature>
<keyword evidence="1" id="KW-0547">Nucleotide-binding</keyword>
<evidence type="ECO:0000256" key="2">
    <source>
        <dbReference type="ARBA" id="ARBA00022763"/>
    </source>
</evidence>
<dbReference type="GO" id="GO:0000723">
    <property type="term" value="P:telomere maintenance"/>
    <property type="evidence" value="ECO:0007669"/>
    <property type="project" value="InterPro"/>
</dbReference>
<gene>
    <name evidence="10" type="ORF">A2719_00545</name>
</gene>
<reference evidence="10 11" key="1">
    <citation type="journal article" date="2016" name="Nat. Commun.">
        <title>Thousands of microbial genomes shed light on interconnected biogeochemical processes in an aquifer system.</title>
        <authorList>
            <person name="Anantharaman K."/>
            <person name="Brown C.T."/>
            <person name="Hug L.A."/>
            <person name="Sharon I."/>
            <person name="Castelle C.J."/>
            <person name="Probst A.J."/>
            <person name="Thomas B.C."/>
            <person name="Singh A."/>
            <person name="Wilkins M.J."/>
            <person name="Karaoz U."/>
            <person name="Brodie E.L."/>
            <person name="Williams K.H."/>
            <person name="Hubbard S.S."/>
            <person name="Banfield J.F."/>
        </authorList>
    </citation>
    <scope>NUCLEOTIDE SEQUENCE [LARGE SCALE GENOMIC DNA]</scope>
</reference>
<protein>
    <recommendedName>
        <fullName evidence="9">AAA+ ATPase domain-containing protein</fullName>
    </recommendedName>
</protein>
<dbReference type="SUPFAM" id="SSF52540">
    <property type="entry name" value="P-loop containing nucleoside triphosphate hydrolases"/>
    <property type="match status" value="2"/>
</dbReference>
<evidence type="ECO:0000256" key="1">
    <source>
        <dbReference type="ARBA" id="ARBA00022741"/>
    </source>
</evidence>
<dbReference type="Proteomes" id="UP000177480">
    <property type="component" value="Unassembled WGS sequence"/>
</dbReference>
<dbReference type="CDD" id="cd18037">
    <property type="entry name" value="DEXSc_Pif1_like"/>
    <property type="match status" value="1"/>
</dbReference>
<dbReference type="GO" id="GO:0003678">
    <property type="term" value="F:DNA helicase activity"/>
    <property type="evidence" value="ECO:0007669"/>
    <property type="project" value="InterPro"/>
</dbReference>
<dbReference type="InterPro" id="IPR010285">
    <property type="entry name" value="DNA_helicase_pif1-like_DEAD"/>
</dbReference>
<keyword evidence="3" id="KW-0378">Hydrolase</keyword>
<dbReference type="SMART" id="SM00382">
    <property type="entry name" value="AAA"/>
    <property type="match status" value="1"/>
</dbReference>
<dbReference type="InterPro" id="IPR049163">
    <property type="entry name" value="Pif1-like_2B_dom"/>
</dbReference>
<evidence type="ECO:0000259" key="9">
    <source>
        <dbReference type="SMART" id="SM00382"/>
    </source>
</evidence>
<dbReference type="Gene3D" id="3.40.50.300">
    <property type="entry name" value="P-loop containing nucleotide triphosphate hydrolases"/>
    <property type="match status" value="2"/>
</dbReference>
<dbReference type="PANTHER" id="PTHR47642:SF5">
    <property type="entry name" value="ATP-DEPENDENT DNA HELICASE"/>
    <property type="match status" value="1"/>
</dbReference>
<evidence type="ECO:0000256" key="7">
    <source>
        <dbReference type="ARBA" id="ARBA00023204"/>
    </source>
</evidence>
<name>A0A1G2FYM2_9BACT</name>
<dbReference type="CDD" id="cd18809">
    <property type="entry name" value="SF1_C_RecD"/>
    <property type="match status" value="1"/>
</dbReference>
<dbReference type="InterPro" id="IPR051055">
    <property type="entry name" value="PIF1_helicase"/>
</dbReference>
<dbReference type="InterPro" id="IPR027417">
    <property type="entry name" value="P-loop_NTPase"/>
</dbReference>
<evidence type="ECO:0000256" key="6">
    <source>
        <dbReference type="ARBA" id="ARBA00023125"/>
    </source>
</evidence>
<accession>A0A1G2FYM2</accession>
<keyword evidence="7" id="KW-0234">DNA repair</keyword>
<dbReference type="Pfam" id="PF21530">
    <property type="entry name" value="Pif1_2B_dom"/>
    <property type="match status" value="1"/>
</dbReference>
<organism evidence="10 11">
    <name type="scientific">Candidatus Ryanbacteria bacterium RIFCSPHIGHO2_01_FULL_45_22</name>
    <dbReference type="NCBI Taxonomy" id="1802114"/>
    <lineage>
        <taxon>Bacteria</taxon>
        <taxon>Candidatus Ryaniibacteriota</taxon>
    </lineage>
</organism>
<dbReference type="Pfam" id="PF05970">
    <property type="entry name" value="PIF1"/>
    <property type="match status" value="1"/>
</dbReference>
<evidence type="ECO:0000313" key="10">
    <source>
        <dbReference type="EMBL" id="OGZ43174.1"/>
    </source>
</evidence>
<evidence type="ECO:0000256" key="8">
    <source>
        <dbReference type="ARBA" id="ARBA00023235"/>
    </source>
</evidence>
<dbReference type="PANTHER" id="PTHR47642">
    <property type="entry name" value="ATP-DEPENDENT DNA HELICASE"/>
    <property type="match status" value="1"/>
</dbReference>
<sequence length="527" mass="58742">MTQEEALSILKTGANVFLTGEPGSGKTHTTNQYVAYLRSHGVELAITASTGIAATHISGMTIHSWSGIGIKQELTPYDIDRITQNERVVRRVSRAKVLVIDEVSMLSAHTLGLVDTVCRELKNPEKAFGGLQIVFVGDFFQLPPIMRRETEQGERLAFENAPKDPRAQFAYHSPSWKAAQPVVCYLTEQHRQEDALFLNILSAIRNGNVNKEHEAHLATRKHIAPNEYKNTTKLFSHNADVDEVNNTQLKKLSGSPHTFTMKEYGTKSFVEQLKKSCLSPERLLLKTGAKVMFTKNSPEGRFVNGTTGEVIGFESAEGYPRVKLRSGRVLTVEPAEWAVETEGKALARIGQIPLRLAWAITVHKSQGMSLDSAFIDLTQAFEYGQGYVALSRVRTLAGLQLAGWNEQALRVHPDARQKDTEFREASISAESAFRAISPQETNIMHKNFIQACVGNVAVTTIEKPKAYSVEKIREKHSNAYKPWSEEEDAMLIKLFEHDTDIRIMTETLGRQPGAIRSRIVMLGLSDI</sequence>
<keyword evidence="4" id="KW-0347">Helicase</keyword>
<evidence type="ECO:0000256" key="5">
    <source>
        <dbReference type="ARBA" id="ARBA00022840"/>
    </source>
</evidence>
<dbReference type="EMBL" id="MHNK01000019">
    <property type="protein sequence ID" value="OGZ43174.1"/>
    <property type="molecule type" value="Genomic_DNA"/>
</dbReference>
<keyword evidence="8" id="KW-0413">Isomerase</keyword>
<dbReference type="GO" id="GO:0006281">
    <property type="term" value="P:DNA repair"/>
    <property type="evidence" value="ECO:0007669"/>
    <property type="project" value="InterPro"/>
</dbReference>
<keyword evidence="2" id="KW-0227">DNA damage</keyword>
<evidence type="ECO:0000313" key="11">
    <source>
        <dbReference type="Proteomes" id="UP000177480"/>
    </source>
</evidence>
<comment type="caution">
    <text evidence="10">The sequence shown here is derived from an EMBL/GenBank/DDBJ whole genome shotgun (WGS) entry which is preliminary data.</text>
</comment>
<keyword evidence="5" id="KW-0067">ATP-binding</keyword>
<dbReference type="InterPro" id="IPR003593">
    <property type="entry name" value="AAA+_ATPase"/>
</dbReference>
<proteinExistence type="predicted"/>
<keyword evidence="6" id="KW-0238">DNA-binding</keyword>
<dbReference type="STRING" id="1802114.A2719_00545"/>